<reference evidence="2" key="1">
    <citation type="submission" date="2023-04" db="EMBL/GenBank/DDBJ databases">
        <title>Candida boidinii NBRC 10035.</title>
        <authorList>
            <person name="Ichikawa N."/>
            <person name="Sato H."/>
            <person name="Tonouchi N."/>
        </authorList>
    </citation>
    <scope>NUCLEOTIDE SEQUENCE</scope>
    <source>
        <strain evidence="2">NBRC 10035</strain>
    </source>
</reference>
<evidence type="ECO:0000256" key="1">
    <source>
        <dbReference type="SAM" id="MobiDB-lite"/>
    </source>
</evidence>
<dbReference type="Proteomes" id="UP001165120">
    <property type="component" value="Unassembled WGS sequence"/>
</dbReference>
<feature type="region of interest" description="Disordered" evidence="1">
    <location>
        <begin position="441"/>
        <end position="467"/>
    </location>
</feature>
<feature type="region of interest" description="Disordered" evidence="1">
    <location>
        <begin position="1"/>
        <end position="125"/>
    </location>
</feature>
<evidence type="ECO:0000313" key="3">
    <source>
        <dbReference type="Proteomes" id="UP001165120"/>
    </source>
</evidence>
<feature type="compositionally biased region" description="Basic and acidic residues" evidence="1">
    <location>
        <begin position="23"/>
        <end position="43"/>
    </location>
</feature>
<dbReference type="Pfam" id="PF10310">
    <property type="entry name" value="DUF5427"/>
    <property type="match status" value="1"/>
</dbReference>
<feature type="compositionally biased region" description="Acidic residues" evidence="1">
    <location>
        <begin position="44"/>
        <end position="53"/>
    </location>
</feature>
<dbReference type="PANTHER" id="PTHR28265:SF1">
    <property type="entry name" value="MAINTENANCE OF TELOMERE CAPPING PROTEIN 1"/>
    <property type="match status" value="1"/>
</dbReference>
<gene>
    <name evidence="2" type="ORF">Cboi02_000416700</name>
</gene>
<protein>
    <submittedName>
        <fullName evidence="2">Unnamed protein product</fullName>
    </submittedName>
</protein>
<comment type="caution">
    <text evidence="2">The sequence shown here is derived from an EMBL/GenBank/DDBJ whole genome shotgun (WGS) entry which is preliminary data.</text>
</comment>
<dbReference type="InterPro" id="IPR018814">
    <property type="entry name" value="DUF5427"/>
</dbReference>
<dbReference type="AlphaFoldDB" id="A0A9W6T3T1"/>
<sequence>MSKDKSMEEDEVFEFLNSLPESGKPDGDDKPKSEKKNTNKTDEDILDFLDELEASDKKLKKGVSGGGGSGVSAKKDSEFKDVPLDVTANTAAAGADTTDSTADATTPSSGSPTGSPSVNENIPVNDPITSFSNWWSREGSAKVTSQVSSFWGTAASISKTAQERAEEAIKLAKEKSLEENLSNAFKQVGITGVLETDEDGNFKKDIILTKEQRQALMKLPDTKVAMESINKGFGFFSDKLSNVIDQIQNDLEFVDNKDEILDIKLVHDLQNYPNIIKYIKNNFEYVMKSQVDGSIDIKITESGISSIQNIDKNLKNLGIFYGKLSDGEKLIKANIDSIIKEDEKLSLNKEEVDEKEGNVEKLRRTTKIYIGVLACATQTHKDGVAIAGGEESDTIIIDSYSPQSFTFTAILRDVTHDLTFINRSQPFPLKWAKWLDGSAVKDEKKQEEGGDGTTTSATPSEDEGIDPSEWVVDWVNRGLDMTFGILSQSYIIKRMNY</sequence>
<name>A0A9W6T3T1_CANBO</name>
<evidence type="ECO:0000313" key="2">
    <source>
        <dbReference type="EMBL" id="GME73760.1"/>
    </source>
</evidence>
<dbReference type="EMBL" id="BSXN01001603">
    <property type="protein sequence ID" value="GME73760.1"/>
    <property type="molecule type" value="Genomic_DNA"/>
</dbReference>
<organism evidence="2 3">
    <name type="scientific">Candida boidinii</name>
    <name type="common">Yeast</name>
    <dbReference type="NCBI Taxonomy" id="5477"/>
    <lineage>
        <taxon>Eukaryota</taxon>
        <taxon>Fungi</taxon>
        <taxon>Dikarya</taxon>
        <taxon>Ascomycota</taxon>
        <taxon>Saccharomycotina</taxon>
        <taxon>Pichiomycetes</taxon>
        <taxon>Pichiales</taxon>
        <taxon>Pichiaceae</taxon>
        <taxon>Ogataea</taxon>
        <taxon>Ogataea/Candida clade</taxon>
    </lineage>
</organism>
<dbReference type="PANTHER" id="PTHR28265">
    <property type="entry name" value="MAINTENANCE OF TELOMERE CAPPING PROTEIN 1"/>
    <property type="match status" value="1"/>
</dbReference>
<feature type="compositionally biased region" description="Low complexity" evidence="1">
    <location>
        <begin position="90"/>
        <end position="117"/>
    </location>
</feature>
<feature type="compositionally biased region" description="Basic and acidic residues" evidence="1">
    <location>
        <begin position="73"/>
        <end position="83"/>
    </location>
</feature>
<proteinExistence type="predicted"/>
<accession>A0A9W6T3T1</accession>
<keyword evidence="3" id="KW-1185">Reference proteome</keyword>